<keyword evidence="1" id="KW-1133">Transmembrane helix</keyword>
<dbReference type="InterPro" id="IPR058336">
    <property type="entry name" value="VP3-like_halobact-type"/>
</dbReference>
<feature type="transmembrane region" description="Helical" evidence="1">
    <location>
        <begin position="21"/>
        <end position="46"/>
    </location>
</feature>
<evidence type="ECO:0000256" key="1">
    <source>
        <dbReference type="SAM" id="Phobius"/>
    </source>
</evidence>
<feature type="transmembrane region" description="Helical" evidence="1">
    <location>
        <begin position="106"/>
        <end position="130"/>
    </location>
</feature>
<dbReference type="Proteomes" id="UP000199451">
    <property type="component" value="Unassembled WGS sequence"/>
</dbReference>
<protein>
    <submittedName>
        <fullName evidence="2">Uncharacterized protein</fullName>
    </submittedName>
</protein>
<evidence type="ECO:0000313" key="2">
    <source>
        <dbReference type="EMBL" id="SDM46985.1"/>
    </source>
</evidence>
<dbReference type="RefSeq" id="WP_089696687.1">
    <property type="nucleotide sequence ID" value="NZ_FNHL01000002.1"/>
</dbReference>
<sequence length="132" mass="14321">MATSYKSSFLKNYGELKTLPATLSVAFIAASLYQFGGISDITLVWLSNYTLTGTHSIIVSLGAFLVAFMSSETKSFERYEDWEKIAILAGPGVILGYEYVTEVADFLTGIGDPLGMQLAFLATLVSWAVAVR</sequence>
<name>A0A1G9TIN7_9EURY</name>
<keyword evidence="1" id="KW-0472">Membrane</keyword>
<evidence type="ECO:0000313" key="3">
    <source>
        <dbReference type="Proteomes" id="UP000199451"/>
    </source>
</evidence>
<proteinExistence type="predicted"/>
<gene>
    <name evidence="2" type="ORF">SAMN04487949_1770</name>
</gene>
<feature type="transmembrane region" description="Helical" evidence="1">
    <location>
        <begin position="52"/>
        <end position="70"/>
    </location>
</feature>
<dbReference type="OrthoDB" id="219405at2157"/>
<dbReference type="EMBL" id="FNHL01000002">
    <property type="protein sequence ID" value="SDM46985.1"/>
    <property type="molecule type" value="Genomic_DNA"/>
</dbReference>
<dbReference type="Pfam" id="PF26064">
    <property type="entry name" value="DUF8023"/>
    <property type="match status" value="1"/>
</dbReference>
<reference evidence="3" key="1">
    <citation type="submission" date="2016-10" db="EMBL/GenBank/DDBJ databases">
        <authorList>
            <person name="Varghese N."/>
            <person name="Submissions S."/>
        </authorList>
    </citation>
    <scope>NUCLEOTIDE SEQUENCE [LARGE SCALE GENOMIC DNA]</scope>
    <source>
        <strain evidence="3">CGMCC 1.10119</strain>
    </source>
</reference>
<accession>A0A1G9TIN7</accession>
<feature type="transmembrane region" description="Helical" evidence="1">
    <location>
        <begin position="82"/>
        <end position="100"/>
    </location>
</feature>
<keyword evidence="1" id="KW-0812">Transmembrane</keyword>
<dbReference type="AlphaFoldDB" id="A0A1G9TIN7"/>
<organism evidence="2 3">
    <name type="scientific">Halogranum gelatinilyticum</name>
    <dbReference type="NCBI Taxonomy" id="660521"/>
    <lineage>
        <taxon>Archaea</taxon>
        <taxon>Methanobacteriati</taxon>
        <taxon>Methanobacteriota</taxon>
        <taxon>Stenosarchaea group</taxon>
        <taxon>Halobacteria</taxon>
        <taxon>Halobacteriales</taxon>
        <taxon>Haloferacaceae</taxon>
    </lineage>
</organism>
<keyword evidence="3" id="KW-1185">Reference proteome</keyword>
<dbReference type="STRING" id="660521.SAMN04487949_1770"/>